<dbReference type="EMBL" id="CP119895">
    <property type="protein sequence ID" value="WFD27385.1"/>
    <property type="molecule type" value="Genomic_DNA"/>
</dbReference>
<gene>
    <name evidence="2" type="primary">FOL3_1</name>
    <name evidence="2" type="ORF">MNAN1_002381</name>
</gene>
<feature type="compositionally biased region" description="Basic residues" evidence="1">
    <location>
        <begin position="673"/>
        <end position="685"/>
    </location>
</feature>
<proteinExistence type="predicted"/>
<keyword evidence="2" id="KW-0436">Ligase</keyword>
<organism evidence="2 3">
    <name type="scientific">Malassezia nana</name>
    <dbReference type="NCBI Taxonomy" id="180528"/>
    <lineage>
        <taxon>Eukaryota</taxon>
        <taxon>Fungi</taxon>
        <taxon>Dikarya</taxon>
        <taxon>Basidiomycota</taxon>
        <taxon>Ustilaginomycotina</taxon>
        <taxon>Malasseziomycetes</taxon>
        <taxon>Malasseziales</taxon>
        <taxon>Malasseziaceae</taxon>
        <taxon>Malassezia</taxon>
    </lineage>
</organism>
<sequence length="945" mass="100138">MSRGAGDMTASSPPTQVLILRSEPPLPAFCMPFPIPPPTSDISVLRLSVLRILTGQKNPSAPQLLTHSELLKQMTVQGWRLRMLELVQVQAGSAADRDDEVELGLTLLDEHKCSALEHGDEIVVKLHPGFTLAELQLPDLGAGYDYSVSPDEQAIYAAPAYTLTHPTEPSSHSSSVQANPTTNYQAFQYPDYRQGYKVLYTQGSGHGIVSRTPAGLGPLVTDTRDCGIESHQLAQLKGLARSNGAAGEMARAKLAELGEPIPDFRTAKAKKHLPKLPADSSLLVPSASGMPSTALAPPVTKPIVSEMPSTTAPAVPAAATMPLGTTPAVAHTAAAVPAPTTSVPRMERTTRLPQERVRLQRDTNTRSPFVGLQPRTSSAPKLTKKKKKATRSQLFGTVKATLQSRNPTATSQLFVPLYAAPFLGMRPQGHLTKPQRSGLLRNRDPDETLAPPEAAPVQDAAGVPVPTEHVPAGGLAAVGVPMEEDAPMDHVYTELPTRAGLGVDVPPYGPPPGSTVPPYGDMPGSRVRTSAEAYVAELRPTYAPPKPTTSVPVPEPLPLPEPVPSVMPTTSQGAQVERNSSIHRLFHTPMPGQAVADAHAITHDKRASLRAARDGAQEATWAPPPAVPEPQSMEPVVLAAPPVPPKGQGSYGVPVSQGTYGIQVPETLGTHGTHGHHGLHGHHEHHGPDHGSEALLAPLSQETPLPPFVESHKLDESTHSRLEPLTHQISYAEPVPEEVVTHAPVDTAALPPPLSHEVLSQIPVTSLDPAPAVVPQVPVVPTVPEVPATSVVREVPVVSTIVETTAPTTSAASALSLPAPASLPYLSSQRTLVSPADQATTVLPARESVHYSTPLSSLPPPVRTNLVHDTTAVLSTRSAADEYAAAPRAINVPEWDGAGRVEAVAHRDTVLSRAHADDMERQWAEFEAQCRLNREAGLPPPSLLR</sequence>
<feature type="region of interest" description="Disordered" evidence="1">
    <location>
        <begin position="430"/>
        <end position="459"/>
    </location>
</feature>
<dbReference type="GO" id="GO:0008841">
    <property type="term" value="F:dihydrofolate synthase activity"/>
    <property type="evidence" value="ECO:0007669"/>
    <property type="project" value="UniProtKB-EC"/>
</dbReference>
<name>A0AAF0J7T7_9BASI</name>
<accession>A0AAF0J7T7</accession>
<reference evidence="2" key="1">
    <citation type="submission" date="2023-03" db="EMBL/GenBank/DDBJ databases">
        <title>Mating type loci evolution in Malassezia.</title>
        <authorList>
            <person name="Coelho M.A."/>
        </authorList>
    </citation>
    <scope>NUCLEOTIDE SEQUENCE</scope>
    <source>
        <strain evidence="2">CBS 9557</strain>
    </source>
</reference>
<feature type="region of interest" description="Disordered" evidence="1">
    <location>
        <begin position="366"/>
        <end position="390"/>
    </location>
</feature>
<dbReference type="AlphaFoldDB" id="A0AAF0J7T7"/>
<evidence type="ECO:0000313" key="2">
    <source>
        <dbReference type="EMBL" id="WFD27385.1"/>
    </source>
</evidence>
<keyword evidence="3" id="KW-1185">Reference proteome</keyword>
<protein>
    <submittedName>
        <fullName evidence="2">Dihydrofolate synthase</fullName>
        <ecNumber evidence="2">6.3.2.12</ecNumber>
    </submittedName>
</protein>
<dbReference type="Proteomes" id="UP001213623">
    <property type="component" value="Chromosome 4"/>
</dbReference>
<dbReference type="EC" id="6.3.2.12" evidence="2"/>
<evidence type="ECO:0000313" key="3">
    <source>
        <dbReference type="Proteomes" id="UP001213623"/>
    </source>
</evidence>
<evidence type="ECO:0000256" key="1">
    <source>
        <dbReference type="SAM" id="MobiDB-lite"/>
    </source>
</evidence>
<feature type="region of interest" description="Disordered" evidence="1">
    <location>
        <begin position="668"/>
        <end position="692"/>
    </location>
</feature>